<dbReference type="NCBIfam" id="NF003501">
    <property type="entry name" value="PRK05170.1-5"/>
    <property type="match status" value="1"/>
</dbReference>
<dbReference type="PANTHER" id="PTHR37421:SF1">
    <property type="entry name" value="UPF0260 PROTEIN YCGN"/>
    <property type="match status" value="1"/>
</dbReference>
<dbReference type="InterPro" id="IPR008228">
    <property type="entry name" value="UCP006173"/>
</dbReference>
<dbReference type="HAMAP" id="MF_00676">
    <property type="entry name" value="UPF0260"/>
    <property type="match status" value="1"/>
</dbReference>
<evidence type="ECO:0000256" key="2">
    <source>
        <dbReference type="SAM" id="MobiDB-lite"/>
    </source>
</evidence>
<dbReference type="InterPro" id="IPR005358">
    <property type="entry name" value="Puta_zinc/iron-chelating_dom"/>
</dbReference>
<comment type="caution">
    <text evidence="3">The sequence shown here is derived from an EMBL/GenBank/DDBJ whole genome shotgun (WGS) entry which is preliminary data.</text>
</comment>
<gene>
    <name evidence="3" type="ORF">GE300_08520</name>
</gene>
<comment type="similarity">
    <text evidence="1">Belongs to the UPF0260 family.</text>
</comment>
<evidence type="ECO:0000256" key="1">
    <source>
        <dbReference type="HAMAP-Rule" id="MF_00676"/>
    </source>
</evidence>
<dbReference type="Pfam" id="PF03692">
    <property type="entry name" value="CxxCxxCC"/>
    <property type="match status" value="1"/>
</dbReference>
<keyword evidence="4" id="KW-1185">Reference proteome</keyword>
<evidence type="ECO:0000313" key="4">
    <source>
        <dbReference type="Proteomes" id="UP000474957"/>
    </source>
</evidence>
<evidence type="ECO:0000313" key="3">
    <source>
        <dbReference type="EMBL" id="MSU89660.1"/>
    </source>
</evidence>
<dbReference type="EMBL" id="WIND01000005">
    <property type="protein sequence ID" value="MSU89660.1"/>
    <property type="molecule type" value="Genomic_DNA"/>
</dbReference>
<sequence length="194" mass="21777">MSDDPAKRPGGGASKPRTGRRAPEARADAPDPIAPDPVERDPIARDGVREGFWRRFPLEQLTPREWEALCDGCGKCCLRKIEFEDTGEVEYTNVACKLLDCQSCRCTDYANRKKIVPDCVVITPETLERILYWMPSTCAYRLLAEGRPLEPWHPLVSGRAESVREAGISLAGHMVSEERVDDDDLEDYIVEGLQ</sequence>
<accession>A0A6L5Z0N6</accession>
<dbReference type="Proteomes" id="UP000474957">
    <property type="component" value="Unassembled WGS sequence"/>
</dbReference>
<protein>
    <recommendedName>
        <fullName evidence="1">UPF0260 protein GE300_08520</fullName>
    </recommendedName>
</protein>
<proteinExistence type="inferred from homology"/>
<dbReference type="NCBIfam" id="NF003507">
    <property type="entry name" value="PRK05170.2-5"/>
    <property type="match status" value="1"/>
</dbReference>
<feature type="region of interest" description="Disordered" evidence="2">
    <location>
        <begin position="1"/>
        <end position="44"/>
    </location>
</feature>
<dbReference type="AlphaFoldDB" id="A0A6L5Z0N6"/>
<organism evidence="3 4">
    <name type="scientific">Halovulum marinum</name>
    <dbReference type="NCBI Taxonomy" id="2662447"/>
    <lineage>
        <taxon>Bacteria</taxon>
        <taxon>Pseudomonadati</taxon>
        <taxon>Pseudomonadota</taxon>
        <taxon>Alphaproteobacteria</taxon>
        <taxon>Rhodobacterales</taxon>
        <taxon>Paracoccaceae</taxon>
        <taxon>Halovulum</taxon>
    </lineage>
</organism>
<dbReference type="PANTHER" id="PTHR37421">
    <property type="entry name" value="UPF0260 PROTEIN YCGN"/>
    <property type="match status" value="1"/>
</dbReference>
<reference evidence="3 4" key="1">
    <citation type="submission" date="2019-10" db="EMBL/GenBank/DDBJ databases">
        <title>Cognatihalovulum marinum gen. nov. sp. nov., a new member of the family Rhodobacteraceae isolated from deep seawater of the Northwest Indian Ocean.</title>
        <authorList>
            <person name="Ruan C."/>
            <person name="Wang J."/>
            <person name="Zheng X."/>
            <person name="Song L."/>
            <person name="Zhu Y."/>
            <person name="Huang Y."/>
            <person name="Lu Z."/>
            <person name="Du W."/>
            <person name="Huang L."/>
            <person name="Dai X."/>
        </authorList>
    </citation>
    <scope>NUCLEOTIDE SEQUENCE [LARGE SCALE GENOMIC DNA]</scope>
    <source>
        <strain evidence="3 4">2CG4</strain>
    </source>
</reference>
<name>A0A6L5Z0N6_9RHOB</name>